<comment type="caution">
    <text evidence="1">The sequence shown here is derived from an EMBL/GenBank/DDBJ whole genome shotgun (WGS) entry which is preliminary data.</text>
</comment>
<dbReference type="OrthoDB" id="6776127at2759"/>
<organism evidence="1 2">
    <name type="scientific">Araneus ventricosus</name>
    <name type="common">Orbweaver spider</name>
    <name type="synonym">Epeira ventricosa</name>
    <dbReference type="NCBI Taxonomy" id="182803"/>
    <lineage>
        <taxon>Eukaryota</taxon>
        <taxon>Metazoa</taxon>
        <taxon>Ecdysozoa</taxon>
        <taxon>Arthropoda</taxon>
        <taxon>Chelicerata</taxon>
        <taxon>Arachnida</taxon>
        <taxon>Araneae</taxon>
        <taxon>Araneomorphae</taxon>
        <taxon>Entelegynae</taxon>
        <taxon>Araneoidea</taxon>
        <taxon>Araneidae</taxon>
        <taxon>Araneus</taxon>
    </lineage>
</organism>
<evidence type="ECO:0000313" key="2">
    <source>
        <dbReference type="Proteomes" id="UP000499080"/>
    </source>
</evidence>
<name>A0A4Y2IP29_ARAVE</name>
<dbReference type="EMBL" id="BGPR01002830">
    <property type="protein sequence ID" value="GBM79601.1"/>
    <property type="molecule type" value="Genomic_DNA"/>
</dbReference>
<evidence type="ECO:0000313" key="1">
    <source>
        <dbReference type="EMBL" id="GBM79601.1"/>
    </source>
</evidence>
<sequence>MSHERFKEDFPKLKFVRPRTDTCNKCDKLNASVSISASPAEKRIAETQLQLHILKSDEAQDIMREDTIRSQMPGSSVTVFAVDLQASAFCSHPNTLTNVLFKAAFLL</sequence>
<accession>A0A4Y2IP29</accession>
<reference evidence="1 2" key="1">
    <citation type="journal article" date="2019" name="Sci. Rep.">
        <title>Orb-weaving spider Araneus ventricosus genome elucidates the spidroin gene catalogue.</title>
        <authorList>
            <person name="Kono N."/>
            <person name="Nakamura H."/>
            <person name="Ohtoshi R."/>
            <person name="Moran D.A.P."/>
            <person name="Shinohara A."/>
            <person name="Yoshida Y."/>
            <person name="Fujiwara M."/>
            <person name="Mori M."/>
            <person name="Tomita M."/>
            <person name="Arakawa K."/>
        </authorList>
    </citation>
    <scope>NUCLEOTIDE SEQUENCE [LARGE SCALE GENOMIC DNA]</scope>
</reference>
<dbReference type="Proteomes" id="UP000499080">
    <property type="component" value="Unassembled WGS sequence"/>
</dbReference>
<protein>
    <submittedName>
        <fullName evidence="1">Uncharacterized protein</fullName>
    </submittedName>
</protein>
<gene>
    <name evidence="1" type="ORF">AVEN_236352_1</name>
</gene>
<keyword evidence="2" id="KW-1185">Reference proteome</keyword>
<dbReference type="AlphaFoldDB" id="A0A4Y2IP29"/>
<proteinExistence type="predicted"/>